<feature type="compositionally biased region" description="Low complexity" evidence="1">
    <location>
        <begin position="120"/>
        <end position="138"/>
    </location>
</feature>
<feature type="compositionally biased region" description="Basic and acidic residues" evidence="1">
    <location>
        <begin position="258"/>
        <end position="278"/>
    </location>
</feature>
<accession>A0A183DFZ6</accession>
<feature type="compositionally biased region" description="Polar residues" evidence="1">
    <location>
        <begin position="230"/>
        <end position="246"/>
    </location>
</feature>
<feature type="compositionally biased region" description="Polar residues" evidence="1">
    <location>
        <begin position="141"/>
        <end position="151"/>
    </location>
</feature>
<evidence type="ECO:0000313" key="3">
    <source>
        <dbReference type="Proteomes" id="UP000271098"/>
    </source>
</evidence>
<reference evidence="2 3" key="2">
    <citation type="submission" date="2018-11" db="EMBL/GenBank/DDBJ databases">
        <authorList>
            <consortium name="Pathogen Informatics"/>
        </authorList>
    </citation>
    <scope>NUCLEOTIDE SEQUENCE [LARGE SCALE GENOMIC DNA]</scope>
</reference>
<dbReference type="WBParaSite" id="GPUH_0000764601-mRNA-1">
    <property type="protein sequence ID" value="GPUH_0000764601-mRNA-1"/>
    <property type="gene ID" value="GPUH_0000764601"/>
</dbReference>
<feature type="region of interest" description="Disordered" evidence="1">
    <location>
        <begin position="216"/>
        <end position="284"/>
    </location>
</feature>
<evidence type="ECO:0000256" key="1">
    <source>
        <dbReference type="SAM" id="MobiDB-lite"/>
    </source>
</evidence>
<dbReference type="EMBL" id="UYRT01020212">
    <property type="protein sequence ID" value="VDK59064.1"/>
    <property type="molecule type" value="Genomic_DNA"/>
</dbReference>
<evidence type="ECO:0000313" key="2">
    <source>
        <dbReference type="EMBL" id="VDK59064.1"/>
    </source>
</evidence>
<sequence length="284" mass="31023">MKFGLLTVGIENMSYGRDRRKSVPNFPRKESTPVGNVATGRSRSCVEKIAKKRLSMDEAALRKTSVPKTAFQQIYSRMPVIPTIIETLAPDEDGASEAAQSISNFVEPHRHTFTEELLDSSNSSSSSSSSTSGSSPISPGADQQSSGQSAVRAQHKFIPKEPDINFIRIEEPSGSSSAVQCYSEQHPIIIGPSSESSSDSNEIDQGLIIKIDPRYGEEPSEFSHTPAGRNLTTDVPRTRPTASEPFNISFAGLRRGRREPGEEQSRTGRTARNDEIRSQKPSNL</sequence>
<name>A0A183DFZ6_9BILA</name>
<keyword evidence="3" id="KW-1185">Reference proteome</keyword>
<feature type="region of interest" description="Disordered" evidence="1">
    <location>
        <begin position="19"/>
        <end position="38"/>
    </location>
</feature>
<dbReference type="AlphaFoldDB" id="A0A183DFZ6"/>
<organism evidence="4">
    <name type="scientific">Gongylonema pulchrum</name>
    <dbReference type="NCBI Taxonomy" id="637853"/>
    <lineage>
        <taxon>Eukaryota</taxon>
        <taxon>Metazoa</taxon>
        <taxon>Ecdysozoa</taxon>
        <taxon>Nematoda</taxon>
        <taxon>Chromadorea</taxon>
        <taxon>Rhabditida</taxon>
        <taxon>Spirurina</taxon>
        <taxon>Spiruromorpha</taxon>
        <taxon>Spiruroidea</taxon>
        <taxon>Gongylonematidae</taxon>
        <taxon>Gongylonema</taxon>
    </lineage>
</organism>
<gene>
    <name evidence="2" type="ORF">GPUH_LOCUS7636</name>
</gene>
<evidence type="ECO:0000313" key="4">
    <source>
        <dbReference type="WBParaSite" id="GPUH_0000764601-mRNA-1"/>
    </source>
</evidence>
<reference evidence="4" key="1">
    <citation type="submission" date="2016-06" db="UniProtKB">
        <authorList>
            <consortium name="WormBaseParasite"/>
        </authorList>
    </citation>
    <scope>IDENTIFICATION</scope>
</reference>
<dbReference type="Proteomes" id="UP000271098">
    <property type="component" value="Unassembled WGS sequence"/>
</dbReference>
<proteinExistence type="predicted"/>
<protein>
    <submittedName>
        <fullName evidence="2 4">Uncharacterized protein</fullName>
    </submittedName>
</protein>
<feature type="region of interest" description="Disordered" evidence="1">
    <location>
        <begin position="116"/>
        <end position="153"/>
    </location>
</feature>